<dbReference type="PANTHER" id="PTHR41328">
    <property type="entry name" value="TERMINASE SMALL SUBUNIT-RELATED"/>
    <property type="match status" value="1"/>
</dbReference>
<evidence type="ECO:0000313" key="3">
    <source>
        <dbReference type="EMBL" id="PLT29224.1"/>
    </source>
</evidence>
<organism evidence="3 4">
    <name type="scientific">Peribacillus deserti</name>
    <dbReference type="NCBI Taxonomy" id="673318"/>
    <lineage>
        <taxon>Bacteria</taxon>
        <taxon>Bacillati</taxon>
        <taxon>Bacillota</taxon>
        <taxon>Bacilli</taxon>
        <taxon>Bacillales</taxon>
        <taxon>Bacillaceae</taxon>
        <taxon>Peribacillus</taxon>
    </lineage>
</organism>
<dbReference type="Gene3D" id="1.10.10.1400">
    <property type="entry name" value="Terminase, small subunit, N-terminal DNA-binding domain, HTH motif"/>
    <property type="match status" value="1"/>
</dbReference>
<proteinExistence type="predicted"/>
<evidence type="ECO:0008006" key="5">
    <source>
        <dbReference type="Google" id="ProtNLM"/>
    </source>
</evidence>
<dbReference type="Pfam" id="PF03592">
    <property type="entry name" value="Terminase_2"/>
    <property type="match status" value="1"/>
</dbReference>
<dbReference type="OrthoDB" id="7358785at2"/>
<dbReference type="Proteomes" id="UP000234748">
    <property type="component" value="Unassembled WGS sequence"/>
</dbReference>
<keyword evidence="2" id="KW-0231">Viral genome packaging</keyword>
<keyword evidence="4" id="KW-1185">Reference proteome</keyword>
<evidence type="ECO:0000313" key="4">
    <source>
        <dbReference type="Proteomes" id="UP000234748"/>
    </source>
</evidence>
<keyword evidence="1" id="KW-1188">Viral release from host cell</keyword>
<dbReference type="EMBL" id="PGUY01000044">
    <property type="protein sequence ID" value="PLT29224.1"/>
    <property type="molecule type" value="Genomic_DNA"/>
</dbReference>
<reference evidence="3 4" key="1">
    <citation type="submission" date="2017-11" db="EMBL/GenBank/DDBJ databases">
        <title>Comparitive Functional Genomics of Dry Heat Resistant strains isolated from the Viking Spacecraft.</title>
        <authorList>
            <person name="Seuylemezian A."/>
            <person name="Cooper K."/>
            <person name="Vaishampayan P."/>
        </authorList>
    </citation>
    <scope>NUCLEOTIDE SEQUENCE [LARGE SCALE GENOMIC DNA]</scope>
    <source>
        <strain evidence="3 4">V1-29</strain>
    </source>
</reference>
<dbReference type="InterPro" id="IPR005335">
    <property type="entry name" value="Terminase_ssu"/>
</dbReference>
<sequence length="74" mass="8258">MPKYKRHGRNGLKVASIQLDEVFDYTEKEIAFCNSYVKTNNGTLSAVKAGYSEKNATVIASAMLKKEKITQLDT</sequence>
<gene>
    <name evidence="3" type="ORF">CUU66_14405</name>
</gene>
<evidence type="ECO:0000256" key="1">
    <source>
        <dbReference type="ARBA" id="ARBA00022612"/>
    </source>
</evidence>
<dbReference type="InterPro" id="IPR038713">
    <property type="entry name" value="Terminase_Gp1_N_sf"/>
</dbReference>
<comment type="caution">
    <text evidence="3">The sequence shown here is derived from an EMBL/GenBank/DDBJ whole genome shotgun (WGS) entry which is preliminary data.</text>
</comment>
<name>A0A2N5M4D6_9BACI</name>
<dbReference type="PANTHER" id="PTHR41328:SF2">
    <property type="entry name" value="TERMINASE SMALL SUBUNIT"/>
    <property type="match status" value="1"/>
</dbReference>
<accession>A0A2N5M4D6</accession>
<dbReference type="InterPro" id="IPR052404">
    <property type="entry name" value="SPP1-like_terminase"/>
</dbReference>
<evidence type="ECO:0000256" key="2">
    <source>
        <dbReference type="ARBA" id="ARBA00023219"/>
    </source>
</evidence>
<dbReference type="AlphaFoldDB" id="A0A2N5M4D6"/>
<protein>
    <recommendedName>
        <fullName evidence="5">Terminase small subunit</fullName>
    </recommendedName>
</protein>
<dbReference type="GO" id="GO:0051276">
    <property type="term" value="P:chromosome organization"/>
    <property type="evidence" value="ECO:0007669"/>
    <property type="project" value="InterPro"/>
</dbReference>